<dbReference type="EMBL" id="JBHTBW010000019">
    <property type="protein sequence ID" value="MFC7440883.1"/>
    <property type="molecule type" value="Genomic_DNA"/>
</dbReference>
<feature type="binding site" evidence="13">
    <location>
        <begin position="281"/>
        <end position="293"/>
    </location>
    <ligand>
        <name>NAD(+)</name>
        <dbReference type="ChEBI" id="CHEBI:57540"/>
    </ligand>
</feature>
<feature type="binding site" evidence="13">
    <location>
        <position position="251"/>
    </location>
    <ligand>
        <name>Mg(2+)</name>
        <dbReference type="ChEBI" id="CHEBI:18420"/>
    </ligand>
</feature>
<evidence type="ECO:0000256" key="2">
    <source>
        <dbReference type="ARBA" id="ARBA00001936"/>
    </source>
</evidence>
<dbReference type="Proteomes" id="UP001596500">
    <property type="component" value="Unassembled WGS sequence"/>
</dbReference>
<evidence type="ECO:0000256" key="7">
    <source>
        <dbReference type="ARBA" id="ARBA00022605"/>
    </source>
</evidence>
<dbReference type="HAMAP" id="MF_01033">
    <property type="entry name" value="LeuB_type1"/>
    <property type="match status" value="1"/>
</dbReference>
<evidence type="ECO:0000256" key="11">
    <source>
        <dbReference type="ARBA" id="ARBA00023027"/>
    </source>
</evidence>
<keyword evidence="13" id="KW-0464">Manganese</keyword>
<feature type="binding site" evidence="13">
    <location>
        <begin position="76"/>
        <end position="89"/>
    </location>
    <ligand>
        <name>NAD(+)</name>
        <dbReference type="ChEBI" id="CHEBI:57540"/>
    </ligand>
</feature>
<feature type="binding site" evidence="13">
    <location>
        <position position="223"/>
    </location>
    <ligand>
        <name>Mg(2+)</name>
        <dbReference type="ChEBI" id="CHEBI:18420"/>
    </ligand>
</feature>
<keyword evidence="7 13" id="KW-0028">Amino-acid biosynthesis</keyword>
<evidence type="ECO:0000256" key="6">
    <source>
        <dbReference type="ARBA" id="ARBA00022430"/>
    </source>
</evidence>
<evidence type="ECO:0000313" key="16">
    <source>
        <dbReference type="EMBL" id="MFC7440883.1"/>
    </source>
</evidence>
<evidence type="ECO:0000256" key="8">
    <source>
        <dbReference type="ARBA" id="ARBA00022723"/>
    </source>
</evidence>
<evidence type="ECO:0000256" key="13">
    <source>
        <dbReference type="HAMAP-Rule" id="MF_01033"/>
    </source>
</evidence>
<dbReference type="Gene3D" id="3.40.718.10">
    <property type="entry name" value="Isopropylmalate Dehydrogenase"/>
    <property type="match status" value="1"/>
</dbReference>
<dbReference type="SMART" id="SM01329">
    <property type="entry name" value="Iso_dh"/>
    <property type="match status" value="1"/>
</dbReference>
<comment type="cofactor">
    <cofactor evidence="2">
        <name>Mn(2+)</name>
        <dbReference type="ChEBI" id="CHEBI:29035"/>
    </cofactor>
</comment>
<comment type="pathway">
    <text evidence="3 13 14">Amino-acid biosynthesis; L-leucine biosynthesis; L-leucine from 3-methyl-2-oxobutanoate: step 3/4.</text>
</comment>
<evidence type="ECO:0000259" key="15">
    <source>
        <dbReference type="SMART" id="SM01329"/>
    </source>
</evidence>
<proteinExistence type="inferred from homology"/>
<gene>
    <name evidence="13 16" type="primary">leuB</name>
    <name evidence="16" type="ORF">ACFQNG_06925</name>
</gene>
<keyword evidence="11 13" id="KW-0520">NAD</keyword>
<feature type="binding site" evidence="13">
    <location>
        <position position="106"/>
    </location>
    <ligand>
        <name>substrate</name>
    </ligand>
</feature>
<dbReference type="RefSeq" id="WP_379864166.1">
    <property type="nucleotide sequence ID" value="NZ_JBHTBW010000019.1"/>
</dbReference>
<evidence type="ECO:0000256" key="3">
    <source>
        <dbReference type="ARBA" id="ARBA00004762"/>
    </source>
</evidence>
<name>A0ABW2RIX0_9BACL</name>
<dbReference type="InterPro" id="IPR019818">
    <property type="entry name" value="IsoCit/isopropylmalate_DH_CS"/>
</dbReference>
<dbReference type="GO" id="GO:0003862">
    <property type="term" value="F:3-isopropylmalate dehydrogenase activity"/>
    <property type="evidence" value="ECO:0007669"/>
    <property type="project" value="UniProtKB-EC"/>
</dbReference>
<reference evidence="17" key="1">
    <citation type="journal article" date="2019" name="Int. J. Syst. Evol. Microbiol.">
        <title>The Global Catalogue of Microorganisms (GCM) 10K type strain sequencing project: providing services to taxonomists for standard genome sequencing and annotation.</title>
        <authorList>
            <consortium name="The Broad Institute Genomics Platform"/>
            <consortium name="The Broad Institute Genome Sequencing Center for Infectious Disease"/>
            <person name="Wu L."/>
            <person name="Ma J."/>
        </authorList>
    </citation>
    <scope>NUCLEOTIDE SEQUENCE [LARGE SCALE GENOMIC DNA]</scope>
    <source>
        <strain evidence="17">CGMCC 1.12942</strain>
    </source>
</reference>
<comment type="function">
    <text evidence="13 14">Catalyzes the oxidation of 3-carboxy-2-hydroxy-4-methylpentanoate (3-isopropylmalate) to 3-carboxy-4-methyl-2-oxopentanoate. The product decarboxylates to 4-methyl-2 oxopentanoate.</text>
</comment>
<evidence type="ECO:0000256" key="4">
    <source>
        <dbReference type="ARBA" id="ARBA00008319"/>
    </source>
</evidence>
<keyword evidence="13" id="KW-0963">Cytoplasm</keyword>
<comment type="subunit">
    <text evidence="5 13 14">Homodimer.</text>
</comment>
<dbReference type="InterPro" id="IPR004429">
    <property type="entry name" value="Isopropylmalate_DH"/>
</dbReference>
<evidence type="ECO:0000313" key="17">
    <source>
        <dbReference type="Proteomes" id="UP001596500"/>
    </source>
</evidence>
<keyword evidence="9 13" id="KW-0460">Magnesium</keyword>
<comment type="subcellular location">
    <subcellularLocation>
        <location evidence="13">Cytoplasm</location>
    </subcellularLocation>
</comment>
<comment type="cofactor">
    <cofactor evidence="13 14">
        <name>Mg(2+)</name>
        <dbReference type="ChEBI" id="CHEBI:18420"/>
    </cofactor>
    <cofactor evidence="13 14">
        <name>Mn(2+)</name>
        <dbReference type="ChEBI" id="CHEBI:29035"/>
    </cofactor>
    <text evidence="13 14">Binds 1 Mg(2+) or Mn(2+) ion per subunit.</text>
</comment>
<keyword evidence="10 13" id="KW-0560">Oxidoreductase</keyword>
<evidence type="ECO:0000256" key="10">
    <source>
        <dbReference type="ARBA" id="ARBA00023002"/>
    </source>
</evidence>
<feature type="site" description="Important for catalysis" evidence="13">
    <location>
        <position position="141"/>
    </location>
</feature>
<evidence type="ECO:0000256" key="1">
    <source>
        <dbReference type="ARBA" id="ARBA00000624"/>
    </source>
</evidence>
<dbReference type="InterPro" id="IPR024084">
    <property type="entry name" value="IsoPropMal-DH-like_dom"/>
</dbReference>
<protein>
    <recommendedName>
        <fullName evidence="13">3-isopropylmalate dehydrogenase</fullName>
        <ecNumber evidence="13">1.1.1.85</ecNumber>
    </recommendedName>
    <alternativeName>
        <fullName evidence="13">3-IPM-DH</fullName>
    </alternativeName>
    <alternativeName>
        <fullName evidence="13">Beta-IPM dehydrogenase</fullName>
        <shortName evidence="13">IMDH</shortName>
    </alternativeName>
</protein>
<evidence type="ECO:0000256" key="12">
    <source>
        <dbReference type="ARBA" id="ARBA00023304"/>
    </source>
</evidence>
<feature type="binding site" evidence="13">
    <location>
        <position position="96"/>
    </location>
    <ligand>
        <name>substrate</name>
    </ligand>
</feature>
<feature type="binding site" evidence="13">
    <location>
        <position position="247"/>
    </location>
    <ligand>
        <name>Mg(2+)</name>
        <dbReference type="ChEBI" id="CHEBI:18420"/>
    </ligand>
</feature>
<comment type="catalytic activity">
    <reaction evidence="1 13 14">
        <text>(2R,3S)-3-isopropylmalate + NAD(+) = 4-methyl-2-oxopentanoate + CO2 + NADH</text>
        <dbReference type="Rhea" id="RHEA:32271"/>
        <dbReference type="ChEBI" id="CHEBI:16526"/>
        <dbReference type="ChEBI" id="CHEBI:17865"/>
        <dbReference type="ChEBI" id="CHEBI:35121"/>
        <dbReference type="ChEBI" id="CHEBI:57540"/>
        <dbReference type="ChEBI" id="CHEBI:57945"/>
        <dbReference type="EC" id="1.1.1.85"/>
    </reaction>
</comment>
<dbReference type="PANTHER" id="PTHR42979">
    <property type="entry name" value="3-ISOPROPYLMALATE DEHYDROGENASE"/>
    <property type="match status" value="1"/>
</dbReference>
<keyword evidence="8 13" id="KW-0479">Metal-binding</keyword>
<dbReference type="PROSITE" id="PS00470">
    <property type="entry name" value="IDH_IMDH"/>
    <property type="match status" value="1"/>
</dbReference>
<sequence length="361" mass="39915">MSNRIAVLPGDGIGPEITKEAVVLLEEIARLFERNIDIRYGKIGGIAIDEEGTPLPEATLQLCRDSDAILLGAVGGPKWDKQPAHLRPETGLLALRKSLQLYANLRPVSVFSSLADASPLKRELLRDVDMVIVRELTGGLYFGTPKERREGEQGLEVVDTLYYTEAEMERILRLGFEMARHRRRHLTSVDKANVLESSRVWRETAERLAGEYPDVTLTHMLVDNAAMQLIKNPSQFDVIVTENMFGDILSDEAAMITGSIGMLPSASLSESGPGLYEPIHGSAPDIAGQNRANPLATFLSVAMMLRQSFQWTREADVIERAIETVLAEGWRTRDLSKPGESCLTTAEMGAKVREALVQYVK</sequence>
<keyword evidence="6 13" id="KW-0432">Leucine biosynthesis</keyword>
<feature type="site" description="Important for catalysis" evidence="13">
    <location>
        <position position="191"/>
    </location>
</feature>
<feature type="domain" description="Isopropylmalate dehydrogenase-like" evidence="15">
    <location>
        <begin position="4"/>
        <end position="352"/>
    </location>
</feature>
<feature type="binding site" evidence="13">
    <location>
        <position position="134"/>
    </location>
    <ligand>
        <name>substrate</name>
    </ligand>
</feature>
<organism evidence="16 17">
    <name type="scientific">Laceyella putida</name>
    <dbReference type="NCBI Taxonomy" id="110101"/>
    <lineage>
        <taxon>Bacteria</taxon>
        <taxon>Bacillati</taxon>
        <taxon>Bacillota</taxon>
        <taxon>Bacilli</taxon>
        <taxon>Bacillales</taxon>
        <taxon>Thermoactinomycetaceae</taxon>
        <taxon>Laceyella</taxon>
    </lineage>
</organism>
<feature type="binding site" evidence="13">
    <location>
        <position position="223"/>
    </location>
    <ligand>
        <name>substrate</name>
    </ligand>
</feature>
<dbReference type="EC" id="1.1.1.85" evidence="13"/>
<keyword evidence="12 13" id="KW-0100">Branched-chain amino acid biosynthesis</keyword>
<comment type="similarity">
    <text evidence="4 13">Belongs to the isocitrate and isopropylmalate dehydrogenases family. LeuB type 1 subfamily.</text>
</comment>
<evidence type="ECO:0000256" key="14">
    <source>
        <dbReference type="RuleBase" id="RU004445"/>
    </source>
</evidence>
<dbReference type="PANTHER" id="PTHR42979:SF1">
    <property type="entry name" value="3-ISOPROPYLMALATE DEHYDROGENASE"/>
    <property type="match status" value="1"/>
</dbReference>
<accession>A0ABW2RIX0</accession>
<evidence type="ECO:0000256" key="9">
    <source>
        <dbReference type="ARBA" id="ARBA00022842"/>
    </source>
</evidence>
<comment type="caution">
    <text evidence="16">The sequence shown here is derived from an EMBL/GenBank/DDBJ whole genome shotgun (WGS) entry which is preliminary data.</text>
</comment>
<evidence type="ECO:0000256" key="5">
    <source>
        <dbReference type="ARBA" id="ARBA00011738"/>
    </source>
</evidence>
<dbReference type="NCBIfam" id="TIGR00169">
    <property type="entry name" value="leuB"/>
    <property type="match status" value="1"/>
</dbReference>
<dbReference type="Pfam" id="PF00180">
    <property type="entry name" value="Iso_dh"/>
    <property type="match status" value="1"/>
</dbReference>
<dbReference type="SUPFAM" id="SSF53659">
    <property type="entry name" value="Isocitrate/Isopropylmalate dehydrogenase-like"/>
    <property type="match status" value="1"/>
</dbReference>
<keyword evidence="17" id="KW-1185">Reference proteome</keyword>